<organism evidence="1 2">
    <name type="scientific">Catharanthus roseus</name>
    <name type="common">Madagascar periwinkle</name>
    <name type="synonym">Vinca rosea</name>
    <dbReference type="NCBI Taxonomy" id="4058"/>
    <lineage>
        <taxon>Eukaryota</taxon>
        <taxon>Viridiplantae</taxon>
        <taxon>Streptophyta</taxon>
        <taxon>Embryophyta</taxon>
        <taxon>Tracheophyta</taxon>
        <taxon>Spermatophyta</taxon>
        <taxon>Magnoliopsida</taxon>
        <taxon>eudicotyledons</taxon>
        <taxon>Gunneridae</taxon>
        <taxon>Pentapetalae</taxon>
        <taxon>asterids</taxon>
        <taxon>lamiids</taxon>
        <taxon>Gentianales</taxon>
        <taxon>Apocynaceae</taxon>
        <taxon>Rauvolfioideae</taxon>
        <taxon>Vinceae</taxon>
        <taxon>Catharanthinae</taxon>
        <taxon>Catharanthus</taxon>
    </lineage>
</organism>
<reference evidence="2" key="1">
    <citation type="journal article" date="2023" name="Nat. Plants">
        <title>Single-cell RNA sequencing provides a high-resolution roadmap for understanding the multicellular compartmentation of specialized metabolism.</title>
        <authorList>
            <person name="Sun S."/>
            <person name="Shen X."/>
            <person name="Li Y."/>
            <person name="Li Y."/>
            <person name="Wang S."/>
            <person name="Li R."/>
            <person name="Zhang H."/>
            <person name="Shen G."/>
            <person name="Guo B."/>
            <person name="Wei J."/>
            <person name="Xu J."/>
            <person name="St-Pierre B."/>
            <person name="Chen S."/>
            <person name="Sun C."/>
        </authorList>
    </citation>
    <scope>NUCLEOTIDE SEQUENCE [LARGE SCALE GENOMIC DNA]</scope>
</reference>
<dbReference type="Proteomes" id="UP001060085">
    <property type="component" value="Linkage Group LG04"/>
</dbReference>
<keyword evidence="2" id="KW-1185">Reference proteome</keyword>
<evidence type="ECO:0000313" key="1">
    <source>
        <dbReference type="EMBL" id="KAI5665962.1"/>
    </source>
</evidence>
<evidence type="ECO:0000313" key="2">
    <source>
        <dbReference type="Proteomes" id="UP001060085"/>
    </source>
</evidence>
<protein>
    <submittedName>
        <fullName evidence="1">Uncharacterized protein</fullName>
    </submittedName>
</protein>
<comment type="caution">
    <text evidence="1">The sequence shown here is derived from an EMBL/GenBank/DDBJ whole genome shotgun (WGS) entry which is preliminary data.</text>
</comment>
<name>A0ACC0AZQ5_CATRO</name>
<dbReference type="EMBL" id="CM044704">
    <property type="protein sequence ID" value="KAI5665962.1"/>
    <property type="molecule type" value="Genomic_DNA"/>
</dbReference>
<gene>
    <name evidence="1" type="ORF">M9H77_15815</name>
</gene>
<proteinExistence type="predicted"/>
<sequence length="125" mass="14613">MLKQPHSTQSVTNIAVFVNRTRSEQQREPNELSEFGFRVRYDEQLLNVLSVKNNGESLRYPFLSQPSHTHGTEKVNRHRLSVIESRRVKKKTNTQTVRKKRERRQKVRESVEAAAAQQKKMRGLG</sequence>
<accession>A0ACC0AZQ5</accession>